<dbReference type="Gene3D" id="2.30.30.110">
    <property type="match status" value="1"/>
</dbReference>
<evidence type="ECO:0000313" key="4">
    <source>
        <dbReference type="Proteomes" id="UP001473063"/>
    </source>
</evidence>
<accession>A0ABV1BIY6</accession>
<keyword evidence="2" id="KW-1277">Toxin-antitoxin system</keyword>
<dbReference type="RefSeq" id="WP_349057743.1">
    <property type="nucleotide sequence ID" value="NZ_JBBMEJ010000056.1"/>
</dbReference>
<dbReference type="Pfam" id="PF02452">
    <property type="entry name" value="PemK_toxin"/>
    <property type="match status" value="1"/>
</dbReference>
<dbReference type="SUPFAM" id="SSF50118">
    <property type="entry name" value="Cell growth inhibitor/plasmid maintenance toxic component"/>
    <property type="match status" value="1"/>
</dbReference>
<sequence length="257" mass="29657">MSHQKTKEDVIQNKKKAIKSVNKMLENLINDSSEKHLKKADLISYWIQDYVRFTQFEEKFNPTRLLSYKRGDVIRVNFGFRVGAEFGGLHYAVVLDKENPHNSNTLTVVPLSSLKADKAVHERDLSIGTEFYNLVDAKFKRQFTETKNKLDELSALNSVLRKIPEDQWTAETLAAFRNIDKQIDEILNTISSLAKDQQEIEKMKVGSIVKIEQITTISKMRIYTPKKSADFLSGIRLSSNAMSRINEKIKEFYIFSE</sequence>
<evidence type="ECO:0000256" key="1">
    <source>
        <dbReference type="ARBA" id="ARBA00007521"/>
    </source>
</evidence>
<protein>
    <submittedName>
        <fullName evidence="3">Type II toxin-antitoxin system PemK/MazF family toxin</fullName>
    </submittedName>
</protein>
<dbReference type="EMBL" id="JBBMEJ010000056">
    <property type="protein sequence ID" value="MEQ2372588.1"/>
    <property type="molecule type" value="Genomic_DNA"/>
</dbReference>
<keyword evidence="4" id="KW-1185">Reference proteome</keyword>
<reference evidence="3 4" key="1">
    <citation type="submission" date="2024-03" db="EMBL/GenBank/DDBJ databases">
        <title>Human intestinal bacterial collection.</title>
        <authorList>
            <person name="Pauvert C."/>
            <person name="Hitch T.C.A."/>
            <person name="Clavel T."/>
        </authorList>
    </citation>
    <scope>NUCLEOTIDE SEQUENCE [LARGE SCALE GENOMIC DNA]</scope>
    <source>
        <strain evidence="3 4">CLA-JM-H16</strain>
    </source>
</reference>
<dbReference type="Proteomes" id="UP001473063">
    <property type="component" value="Unassembled WGS sequence"/>
</dbReference>
<name>A0ABV1BIY6_9FIRM</name>
<organism evidence="3 4">
    <name type="scientific">Blautia aquisgranensis</name>
    <dbReference type="NCBI Taxonomy" id="3133153"/>
    <lineage>
        <taxon>Bacteria</taxon>
        <taxon>Bacillati</taxon>
        <taxon>Bacillota</taxon>
        <taxon>Clostridia</taxon>
        <taxon>Lachnospirales</taxon>
        <taxon>Lachnospiraceae</taxon>
        <taxon>Blautia</taxon>
    </lineage>
</organism>
<dbReference type="InterPro" id="IPR003477">
    <property type="entry name" value="PemK-like"/>
</dbReference>
<gene>
    <name evidence="3" type="ORF">WMO28_17060</name>
</gene>
<comment type="caution">
    <text evidence="3">The sequence shown here is derived from an EMBL/GenBank/DDBJ whole genome shotgun (WGS) entry which is preliminary data.</text>
</comment>
<comment type="similarity">
    <text evidence="1">Belongs to the PemK/MazF family.</text>
</comment>
<evidence type="ECO:0000313" key="3">
    <source>
        <dbReference type="EMBL" id="MEQ2372588.1"/>
    </source>
</evidence>
<evidence type="ECO:0000256" key="2">
    <source>
        <dbReference type="ARBA" id="ARBA00022649"/>
    </source>
</evidence>
<proteinExistence type="inferred from homology"/>
<dbReference type="InterPro" id="IPR011067">
    <property type="entry name" value="Plasmid_toxin/cell-grow_inhib"/>
</dbReference>